<protein>
    <submittedName>
        <fullName evidence="1">Uncharacterized protein</fullName>
    </submittedName>
</protein>
<gene>
    <name evidence="1" type="ORF">F2Q70_00034916</name>
</gene>
<accession>A0A8S9K0Q8</accession>
<reference evidence="1" key="1">
    <citation type="submission" date="2019-12" db="EMBL/GenBank/DDBJ databases">
        <title>Genome sequencing and annotation of Brassica cretica.</title>
        <authorList>
            <person name="Studholme D.J."/>
            <person name="Sarris P.F."/>
        </authorList>
    </citation>
    <scope>NUCLEOTIDE SEQUENCE</scope>
    <source>
        <strain evidence="1">PFS-102/07</strain>
        <tissue evidence="1">Leaf</tissue>
    </source>
</reference>
<proteinExistence type="predicted"/>
<dbReference type="EMBL" id="QGKY02000246">
    <property type="protein sequence ID" value="KAF2586986.1"/>
    <property type="molecule type" value="Genomic_DNA"/>
</dbReference>
<sequence>MSNPKFITDFSHVFKLIEEKKWLGLKKNRTSHAVERASDQYLRREGVEAGDCGGPSDPGRGKNPACLEQRQVDVRWIKLRKAESSMFVYMTMVF</sequence>
<dbReference type="AlphaFoldDB" id="A0A8S9K0Q8"/>
<organism evidence="1">
    <name type="scientific">Brassica cretica</name>
    <name type="common">Mustard</name>
    <dbReference type="NCBI Taxonomy" id="69181"/>
    <lineage>
        <taxon>Eukaryota</taxon>
        <taxon>Viridiplantae</taxon>
        <taxon>Streptophyta</taxon>
        <taxon>Embryophyta</taxon>
        <taxon>Tracheophyta</taxon>
        <taxon>Spermatophyta</taxon>
        <taxon>Magnoliopsida</taxon>
        <taxon>eudicotyledons</taxon>
        <taxon>Gunneridae</taxon>
        <taxon>Pentapetalae</taxon>
        <taxon>rosids</taxon>
        <taxon>malvids</taxon>
        <taxon>Brassicales</taxon>
        <taxon>Brassicaceae</taxon>
        <taxon>Brassiceae</taxon>
        <taxon>Brassica</taxon>
    </lineage>
</organism>
<comment type="caution">
    <text evidence="1">The sequence shown here is derived from an EMBL/GenBank/DDBJ whole genome shotgun (WGS) entry which is preliminary data.</text>
</comment>
<evidence type="ECO:0000313" key="1">
    <source>
        <dbReference type="EMBL" id="KAF2586986.1"/>
    </source>
</evidence>
<name>A0A8S9K0Q8_BRACR</name>